<feature type="compositionally biased region" description="Basic and acidic residues" evidence="1">
    <location>
        <begin position="39"/>
        <end position="55"/>
    </location>
</feature>
<dbReference type="RefSeq" id="YP_010842864.1">
    <property type="nucleotide sequence ID" value="NC_079146.1"/>
</dbReference>
<organism evidence="2 3">
    <name type="scientific">Gordonia phage Commandaria</name>
    <dbReference type="NCBI Taxonomy" id="3038364"/>
    <lineage>
        <taxon>Viruses</taxon>
        <taxon>Duplodnaviria</taxon>
        <taxon>Heunggongvirae</taxon>
        <taxon>Uroviricota</taxon>
        <taxon>Caudoviricetes</taxon>
        <taxon>Zierdtviridae</taxon>
        <taxon>Emilbogenvirinae</taxon>
        <taxon>Commandariavirus</taxon>
        <taxon>Commandariavirus commandaria</taxon>
    </lineage>
</organism>
<proteinExistence type="predicted"/>
<evidence type="ECO:0000313" key="2">
    <source>
        <dbReference type="EMBL" id="WGH20857.1"/>
    </source>
</evidence>
<dbReference type="Proteomes" id="UP001243276">
    <property type="component" value="Segment"/>
</dbReference>
<evidence type="ECO:0000256" key="1">
    <source>
        <dbReference type="SAM" id="MobiDB-lite"/>
    </source>
</evidence>
<gene>
    <name evidence="2" type="primary">74</name>
</gene>
<name>A0AAF0K083_9CAUD</name>
<feature type="region of interest" description="Disordered" evidence="1">
    <location>
        <begin position="33"/>
        <end position="55"/>
    </location>
</feature>
<dbReference type="GeneID" id="80560627"/>
<accession>A0AAF0K083</accession>
<evidence type="ECO:0000313" key="3">
    <source>
        <dbReference type="Proteomes" id="UP001243276"/>
    </source>
</evidence>
<dbReference type="EMBL" id="OQ709208">
    <property type="protein sequence ID" value="WGH20857.1"/>
    <property type="molecule type" value="Genomic_DNA"/>
</dbReference>
<protein>
    <submittedName>
        <fullName evidence="2">Uncharacterized protein</fullName>
    </submittedName>
</protein>
<dbReference type="KEGG" id="vg:80560627"/>
<keyword evidence="3" id="KW-1185">Reference proteome</keyword>
<sequence length="55" mass="6224">MQEFLVEVDQSTTTTFAVQAESEAQALDRFREFGVPQHSESHVSEPRIVRSEATN</sequence>
<reference evidence="2" key="1">
    <citation type="submission" date="2023-03" db="EMBL/GenBank/DDBJ databases">
        <authorList>
            <person name="Adamson A.J."/>
            <person name="Baker B.A."/>
            <person name="Galadyk N."/>
            <person name="Joshi D.H."/>
            <person name="Kistler H.E."/>
            <person name="Roberts S.M."/>
            <person name="Saint K.A."/>
            <person name="Sunnen C.N."/>
            <person name="Garlena R.A."/>
            <person name="Russell D.A."/>
            <person name="Pope W.H."/>
            <person name="Jacobs-Sera D."/>
            <person name="Hatfull G.F."/>
        </authorList>
    </citation>
    <scope>NUCLEOTIDE SEQUENCE</scope>
</reference>